<protein>
    <submittedName>
        <fullName evidence="1">Uncharacterized protein</fullName>
    </submittedName>
</protein>
<accession>A0A7N0TZQ1</accession>
<keyword evidence="2" id="KW-1185">Reference proteome</keyword>
<dbReference type="EnsemblPlants" id="Kaladp0048s0770.4.v1.1">
    <property type="protein sequence ID" value="Kaladp0048s0770.4.v1.1.CDS.1"/>
    <property type="gene ID" value="Kaladp0048s0770.v1.1"/>
</dbReference>
<proteinExistence type="predicted"/>
<organism evidence="1 2">
    <name type="scientific">Kalanchoe fedtschenkoi</name>
    <name type="common">Lavender scallops</name>
    <name type="synonym">South American air plant</name>
    <dbReference type="NCBI Taxonomy" id="63787"/>
    <lineage>
        <taxon>Eukaryota</taxon>
        <taxon>Viridiplantae</taxon>
        <taxon>Streptophyta</taxon>
        <taxon>Embryophyta</taxon>
        <taxon>Tracheophyta</taxon>
        <taxon>Spermatophyta</taxon>
        <taxon>Magnoliopsida</taxon>
        <taxon>eudicotyledons</taxon>
        <taxon>Gunneridae</taxon>
        <taxon>Pentapetalae</taxon>
        <taxon>Saxifragales</taxon>
        <taxon>Crassulaceae</taxon>
        <taxon>Kalanchoe</taxon>
    </lineage>
</organism>
<dbReference type="EnsemblPlants" id="Kaladp0048s0770.5.v1.1">
    <property type="protein sequence ID" value="Kaladp0048s0770.5.v1.1.CDS.1"/>
    <property type="gene ID" value="Kaladp0048s0770.v1.1"/>
</dbReference>
<evidence type="ECO:0000313" key="2">
    <source>
        <dbReference type="Proteomes" id="UP000594263"/>
    </source>
</evidence>
<name>A0A7N0TZQ1_KALFE</name>
<sequence>MSRTWFSPFVELLQPIRLIDLNGSTRLTPSLSSLYRNLLYLSLSHSLIDLAH</sequence>
<dbReference type="Gramene" id="Kaladp0048s0770.5.v1.1">
    <property type="protein sequence ID" value="Kaladp0048s0770.5.v1.1.CDS.1"/>
    <property type="gene ID" value="Kaladp0048s0770.v1.1"/>
</dbReference>
<dbReference type="Proteomes" id="UP000594263">
    <property type="component" value="Unplaced"/>
</dbReference>
<reference evidence="1" key="1">
    <citation type="submission" date="2021-01" db="UniProtKB">
        <authorList>
            <consortium name="EnsemblPlants"/>
        </authorList>
    </citation>
    <scope>IDENTIFICATION</scope>
</reference>
<evidence type="ECO:0000313" key="1">
    <source>
        <dbReference type="EnsemblPlants" id="Kaladp0048s0770.5.v1.1.CDS.1"/>
    </source>
</evidence>
<dbReference type="Gramene" id="Kaladp0048s0770.4.v1.1">
    <property type="protein sequence ID" value="Kaladp0048s0770.4.v1.1.CDS.1"/>
    <property type="gene ID" value="Kaladp0048s0770.v1.1"/>
</dbReference>
<dbReference type="AlphaFoldDB" id="A0A7N0TZQ1"/>